<dbReference type="EMBL" id="JAPXFL010000004">
    <property type="protein sequence ID" value="KAK9507947.1"/>
    <property type="molecule type" value="Genomic_DNA"/>
</dbReference>
<gene>
    <name evidence="2" type="ORF">O3M35_007703</name>
</gene>
<organism evidence="2 3">
    <name type="scientific">Rhynocoris fuscipes</name>
    <dbReference type="NCBI Taxonomy" id="488301"/>
    <lineage>
        <taxon>Eukaryota</taxon>
        <taxon>Metazoa</taxon>
        <taxon>Ecdysozoa</taxon>
        <taxon>Arthropoda</taxon>
        <taxon>Hexapoda</taxon>
        <taxon>Insecta</taxon>
        <taxon>Pterygota</taxon>
        <taxon>Neoptera</taxon>
        <taxon>Paraneoptera</taxon>
        <taxon>Hemiptera</taxon>
        <taxon>Heteroptera</taxon>
        <taxon>Panheteroptera</taxon>
        <taxon>Cimicomorpha</taxon>
        <taxon>Reduviidae</taxon>
        <taxon>Harpactorinae</taxon>
        <taxon>Harpactorini</taxon>
        <taxon>Rhynocoris</taxon>
    </lineage>
</organism>
<comment type="caution">
    <text evidence="2">The sequence shown here is derived from an EMBL/GenBank/DDBJ whole genome shotgun (WGS) entry which is preliminary data.</text>
</comment>
<evidence type="ECO:0000256" key="1">
    <source>
        <dbReference type="SAM" id="MobiDB-lite"/>
    </source>
</evidence>
<name>A0AAW1DBY1_9HEMI</name>
<dbReference type="Proteomes" id="UP001461498">
    <property type="component" value="Unassembled WGS sequence"/>
</dbReference>
<evidence type="ECO:0000313" key="2">
    <source>
        <dbReference type="EMBL" id="KAK9507947.1"/>
    </source>
</evidence>
<feature type="compositionally biased region" description="Polar residues" evidence="1">
    <location>
        <begin position="57"/>
        <end position="70"/>
    </location>
</feature>
<sequence length="77" mass="9041">MWVEVCVIIHLACLDIKLSEKKALEGSNNIYWLRKECDRIETSSSSSSSEKEKLDNNEQQQNDYFKSIRNSNKETER</sequence>
<evidence type="ECO:0000313" key="3">
    <source>
        <dbReference type="Proteomes" id="UP001461498"/>
    </source>
</evidence>
<feature type="region of interest" description="Disordered" evidence="1">
    <location>
        <begin position="41"/>
        <end position="77"/>
    </location>
</feature>
<proteinExistence type="predicted"/>
<accession>A0AAW1DBY1</accession>
<dbReference type="AlphaFoldDB" id="A0AAW1DBY1"/>
<protein>
    <submittedName>
        <fullName evidence="2">Uncharacterized protein</fullName>
    </submittedName>
</protein>
<reference evidence="2 3" key="1">
    <citation type="submission" date="2022-12" db="EMBL/GenBank/DDBJ databases">
        <title>Chromosome-level genome assembly of true bugs.</title>
        <authorList>
            <person name="Ma L."/>
            <person name="Li H."/>
        </authorList>
    </citation>
    <scope>NUCLEOTIDE SEQUENCE [LARGE SCALE GENOMIC DNA]</scope>
    <source>
        <strain evidence="2">Lab_2022b</strain>
    </source>
</reference>
<keyword evidence="3" id="KW-1185">Reference proteome</keyword>